<dbReference type="InterPro" id="IPR006665">
    <property type="entry name" value="OmpA-like"/>
</dbReference>
<name>A0A3S0D2P9_9FLAO</name>
<reference evidence="6 7" key="1">
    <citation type="submission" date="2018-11" db="EMBL/GenBank/DDBJ databases">
        <title>Arenibacter aquaticus sp.nov., a marine bacterium isolated from surface seawater in the South China Sea.</title>
        <authorList>
            <person name="Guo J."/>
            <person name="Sun J."/>
        </authorList>
    </citation>
    <scope>NUCLEOTIDE SEQUENCE [LARGE SCALE GENOMIC DNA]</scope>
    <source>
        <strain evidence="6 7">GUO666</strain>
    </source>
</reference>
<gene>
    <name evidence="6" type="ORF">EHW67_16195</name>
</gene>
<dbReference type="RefSeq" id="WP_126163436.1">
    <property type="nucleotide sequence ID" value="NZ_RQPJ01000021.1"/>
</dbReference>
<dbReference type="Gene3D" id="1.25.40.10">
    <property type="entry name" value="Tetratricopeptide repeat domain"/>
    <property type="match status" value="1"/>
</dbReference>
<keyword evidence="7" id="KW-1185">Reference proteome</keyword>
<dbReference type="PROSITE" id="PS51123">
    <property type="entry name" value="OMPA_2"/>
    <property type="match status" value="1"/>
</dbReference>
<dbReference type="InterPro" id="IPR011659">
    <property type="entry name" value="WD40"/>
</dbReference>
<dbReference type="Gene3D" id="2.60.40.1120">
    <property type="entry name" value="Carboxypeptidase-like, regulatory domain"/>
    <property type="match status" value="1"/>
</dbReference>
<comment type="subcellular location">
    <subcellularLocation>
        <location evidence="1">Cell outer membrane</location>
    </subcellularLocation>
</comment>
<protein>
    <submittedName>
        <fullName evidence="6">Flagellar motor protein MotB</fullName>
    </submittedName>
</protein>
<evidence type="ECO:0000256" key="2">
    <source>
        <dbReference type="ARBA" id="ARBA00023136"/>
    </source>
</evidence>
<evidence type="ECO:0000259" key="5">
    <source>
        <dbReference type="PROSITE" id="PS51123"/>
    </source>
</evidence>
<dbReference type="PANTHER" id="PTHR30329:SF21">
    <property type="entry name" value="LIPOPROTEIN YIAD-RELATED"/>
    <property type="match status" value="1"/>
</dbReference>
<dbReference type="SUPFAM" id="SSF82171">
    <property type="entry name" value="DPP6 N-terminal domain-like"/>
    <property type="match status" value="1"/>
</dbReference>
<keyword evidence="6" id="KW-0969">Cilium</keyword>
<evidence type="ECO:0000313" key="6">
    <source>
        <dbReference type="EMBL" id="RTE51751.1"/>
    </source>
</evidence>
<dbReference type="Pfam" id="PF13620">
    <property type="entry name" value="CarboxypepD_reg"/>
    <property type="match status" value="1"/>
</dbReference>
<dbReference type="Pfam" id="PF07676">
    <property type="entry name" value="PD40"/>
    <property type="match status" value="2"/>
</dbReference>
<evidence type="ECO:0000256" key="3">
    <source>
        <dbReference type="ARBA" id="ARBA00023237"/>
    </source>
</evidence>
<dbReference type="AlphaFoldDB" id="A0A3S0D2P9"/>
<accession>A0A3S0D2P9</accession>
<dbReference type="PRINTS" id="PR01021">
    <property type="entry name" value="OMPADOMAIN"/>
</dbReference>
<organism evidence="6 7">
    <name type="scientific">Arenibacter aquaticus</name>
    <dbReference type="NCBI Taxonomy" id="2489054"/>
    <lineage>
        <taxon>Bacteria</taxon>
        <taxon>Pseudomonadati</taxon>
        <taxon>Bacteroidota</taxon>
        <taxon>Flavobacteriia</taxon>
        <taxon>Flavobacteriales</taxon>
        <taxon>Flavobacteriaceae</taxon>
        <taxon>Arenibacter</taxon>
    </lineage>
</organism>
<comment type="caution">
    <text evidence="6">The sequence shown here is derived from an EMBL/GenBank/DDBJ whole genome shotgun (WGS) entry which is preliminary data.</text>
</comment>
<dbReference type="GO" id="GO:0009279">
    <property type="term" value="C:cell outer membrane"/>
    <property type="evidence" value="ECO:0007669"/>
    <property type="project" value="UniProtKB-SubCell"/>
</dbReference>
<dbReference type="Gene3D" id="3.30.1330.60">
    <property type="entry name" value="OmpA-like domain"/>
    <property type="match status" value="1"/>
</dbReference>
<proteinExistence type="predicted"/>
<dbReference type="InterPro" id="IPR011990">
    <property type="entry name" value="TPR-like_helical_dom_sf"/>
</dbReference>
<dbReference type="PANTHER" id="PTHR30329">
    <property type="entry name" value="STATOR ELEMENT OF FLAGELLAR MOTOR COMPLEX"/>
    <property type="match status" value="1"/>
</dbReference>
<keyword evidence="2 4" id="KW-0472">Membrane</keyword>
<feature type="domain" description="OmpA-like" evidence="5">
    <location>
        <begin position="518"/>
        <end position="640"/>
    </location>
</feature>
<dbReference type="InterPro" id="IPR006664">
    <property type="entry name" value="OMP_bac"/>
</dbReference>
<keyword evidence="6" id="KW-0966">Cell projection</keyword>
<keyword evidence="3" id="KW-0998">Cell outer membrane</keyword>
<dbReference type="InterPro" id="IPR008969">
    <property type="entry name" value="CarboxyPept-like_regulatory"/>
</dbReference>
<dbReference type="Pfam" id="PF00691">
    <property type="entry name" value="OmpA"/>
    <property type="match status" value="1"/>
</dbReference>
<evidence type="ECO:0000256" key="4">
    <source>
        <dbReference type="PROSITE-ProRule" id="PRU00473"/>
    </source>
</evidence>
<dbReference type="InterPro" id="IPR036737">
    <property type="entry name" value="OmpA-like_sf"/>
</dbReference>
<dbReference type="InterPro" id="IPR050330">
    <property type="entry name" value="Bact_OuterMem_StrucFunc"/>
</dbReference>
<dbReference type="CDD" id="cd07185">
    <property type="entry name" value="OmpA_C-like"/>
    <property type="match status" value="1"/>
</dbReference>
<evidence type="ECO:0000256" key="1">
    <source>
        <dbReference type="ARBA" id="ARBA00004442"/>
    </source>
</evidence>
<dbReference type="SUPFAM" id="SSF103088">
    <property type="entry name" value="OmpA-like"/>
    <property type="match status" value="1"/>
</dbReference>
<sequence>MKTLLSIFTLFLFSTGLSQHTREEANAHFQNLNFMEAIDSYQQLLSKKKKKKPLFVERLAESYFNISDYSNARIWYDTLYTLKDKRIDENTLIKYVQSLKACKEYITANRLLKKHYRHNSQKLETLLAQEAYLDSLMAEMPRFSLRNSEINSPLSDFAPMYYKDRIIFSSNRKAATGKGNNYSWNNQPYLAILTANKDSITGTLSKAKPFHNNIQSAYHEGTLSYSKDYKTIYYTQNYLKNNDLLLNPKGFSNMQIMKGELVQDSIVNVVSLKFNNPKYSFGHPFLTEDGKRLYFVSNMFGGFGETDIYYVEIQENGKIGSPINLGPTINTPGREMFPFVTGNNLYFASDAHFGLGGLDIFKSEIKTNNDFGMPKNLGRPINSNKDDFALIINQIENRGYLSSNRDNGKGDDDIYSFKGLSKTLNYKGVVKDNSTNTPIHQVVVKAYNEENQLVAETTSNNEGFFEMSLPPDSNYTLAFFKLEYKQEIKKLNQADKPFLFKETDTIPMTSFSNFVIEEDGVEKINVNPIFFNLNRYNITYKAAKELDKIVSFMKSFPNVKIKIEAHTDSRASDTFNLELSGNRARSTYNYLVQMGIAPERITSVIGYGESRLLNECSNGVPCSNAQHLANRRCDFIIIRK</sequence>
<dbReference type="SUPFAM" id="SSF49464">
    <property type="entry name" value="Carboxypeptidase regulatory domain-like"/>
    <property type="match status" value="1"/>
</dbReference>
<keyword evidence="6" id="KW-0282">Flagellum</keyword>
<dbReference type="OrthoDB" id="9809364at2"/>
<evidence type="ECO:0000313" key="7">
    <source>
        <dbReference type="Proteomes" id="UP000267585"/>
    </source>
</evidence>
<dbReference type="Proteomes" id="UP000267585">
    <property type="component" value="Unassembled WGS sequence"/>
</dbReference>
<dbReference type="EMBL" id="RQPJ01000021">
    <property type="protein sequence ID" value="RTE51751.1"/>
    <property type="molecule type" value="Genomic_DNA"/>
</dbReference>